<accession>A0A9P5CNN6</accession>
<organism evidence="2 3">
    <name type="scientific">Cryphonectria parasitica (strain ATCC 38755 / EP155)</name>
    <dbReference type="NCBI Taxonomy" id="660469"/>
    <lineage>
        <taxon>Eukaryota</taxon>
        <taxon>Fungi</taxon>
        <taxon>Dikarya</taxon>
        <taxon>Ascomycota</taxon>
        <taxon>Pezizomycotina</taxon>
        <taxon>Sordariomycetes</taxon>
        <taxon>Sordariomycetidae</taxon>
        <taxon>Diaporthales</taxon>
        <taxon>Cryphonectriaceae</taxon>
        <taxon>Cryphonectria-Endothia species complex</taxon>
        <taxon>Cryphonectria</taxon>
    </lineage>
</organism>
<evidence type="ECO:0000313" key="3">
    <source>
        <dbReference type="Proteomes" id="UP000803844"/>
    </source>
</evidence>
<feature type="region of interest" description="Disordered" evidence="1">
    <location>
        <begin position="200"/>
        <end position="224"/>
    </location>
</feature>
<reference evidence="2" key="1">
    <citation type="journal article" date="2020" name="Phytopathology">
        <title>Genome sequence of the chestnut blight fungus Cryphonectria parasitica EP155: A fundamental resource for an archetypical invasive plant pathogen.</title>
        <authorList>
            <person name="Crouch J.A."/>
            <person name="Dawe A."/>
            <person name="Aerts A."/>
            <person name="Barry K."/>
            <person name="Churchill A.C.L."/>
            <person name="Grimwood J."/>
            <person name="Hillman B."/>
            <person name="Milgroom M.G."/>
            <person name="Pangilinan J."/>
            <person name="Smith M."/>
            <person name="Salamov A."/>
            <person name="Schmutz J."/>
            <person name="Yadav J."/>
            <person name="Grigoriev I.V."/>
            <person name="Nuss D."/>
        </authorList>
    </citation>
    <scope>NUCLEOTIDE SEQUENCE</scope>
    <source>
        <strain evidence="2">EP155</strain>
    </source>
</reference>
<dbReference type="GeneID" id="63841131"/>
<keyword evidence="3" id="KW-1185">Reference proteome</keyword>
<protein>
    <submittedName>
        <fullName evidence="2">Uncharacterized protein</fullName>
    </submittedName>
</protein>
<dbReference type="EMBL" id="MU032347">
    <property type="protein sequence ID" value="KAF3765649.1"/>
    <property type="molecule type" value="Genomic_DNA"/>
</dbReference>
<dbReference type="Proteomes" id="UP000803844">
    <property type="component" value="Unassembled WGS sequence"/>
</dbReference>
<dbReference type="PANTHER" id="PTHR39166">
    <property type="entry name" value="BLL1166 PROTEIN"/>
    <property type="match status" value="1"/>
</dbReference>
<dbReference type="AlphaFoldDB" id="A0A9P5CNN6"/>
<evidence type="ECO:0000256" key="1">
    <source>
        <dbReference type="SAM" id="MobiDB-lite"/>
    </source>
</evidence>
<dbReference type="OrthoDB" id="3923682at2759"/>
<proteinExistence type="predicted"/>
<dbReference type="PANTHER" id="PTHR39166:SF1">
    <property type="entry name" value="BLL1166 PROTEIN"/>
    <property type="match status" value="1"/>
</dbReference>
<comment type="caution">
    <text evidence="2">The sequence shown here is derived from an EMBL/GenBank/DDBJ whole genome shotgun (WGS) entry which is preliminary data.</text>
</comment>
<evidence type="ECO:0000313" key="2">
    <source>
        <dbReference type="EMBL" id="KAF3765649.1"/>
    </source>
</evidence>
<dbReference type="RefSeq" id="XP_040776610.1">
    <property type="nucleotide sequence ID" value="XM_040924002.1"/>
</dbReference>
<gene>
    <name evidence="2" type="ORF">M406DRAFT_36502</name>
</gene>
<dbReference type="Pfam" id="PF06042">
    <property type="entry name" value="NTP_transf_6"/>
    <property type="match status" value="1"/>
</dbReference>
<dbReference type="InterPro" id="IPR009267">
    <property type="entry name" value="NTP_transf_6"/>
</dbReference>
<name>A0A9P5CNN6_CRYP1</name>
<sequence length="224" mass="25224">MQIEGPHTKEEAALFREALLCNTTLLEVLSRAATMDLPDWYLAAGSLTQTVWNMVTDQPPETGIDDYDLVYFDNTDLSWEAEDRVIQQGAKIFEGLPTRVEIRNQARVHLWYPQKFGVPFPENTSTEGAISRWMTGTALFGVRLLPDGDWKVFAPWGFTDILNLVVRPNPVSANKMLYEKKVDRWRGIWPGLTVLPWPEGPSKVNEEGSSDVGHIDTVTSSSSQ</sequence>